<sequence length="171" mass="18798">MRDKILKRFAAGTVGVLFAYALIKQPFAVMSDPGALIAADWKKTEPTTAVQATQPPTSAPTESPTEMFMRHQAETSAPTQMPTEPPTIAETEAPEKNNYEDDSSQDDNRDEEWQPEPEQQSGGDVPSLTEFLSTMICGGCRHRCSLVSPRCMKGRSKAESATVEYYETYGA</sequence>
<gene>
    <name evidence="2" type="ORF">JKK62_02595</name>
</gene>
<dbReference type="AlphaFoldDB" id="A0A934WR13"/>
<dbReference type="RefSeq" id="WP_201426853.1">
    <property type="nucleotide sequence ID" value="NZ_JAEQMG010000040.1"/>
</dbReference>
<dbReference type="EMBL" id="JAEQMG010000040">
    <property type="protein sequence ID" value="MBK6087547.1"/>
    <property type="molecule type" value="Genomic_DNA"/>
</dbReference>
<organism evidence="2 3">
    <name type="scientific">Ruminococcus difficilis</name>
    <dbReference type="NCBI Taxonomy" id="2763069"/>
    <lineage>
        <taxon>Bacteria</taxon>
        <taxon>Bacillati</taxon>
        <taxon>Bacillota</taxon>
        <taxon>Clostridia</taxon>
        <taxon>Eubacteriales</taxon>
        <taxon>Oscillospiraceae</taxon>
        <taxon>Ruminococcus</taxon>
    </lineage>
</organism>
<evidence type="ECO:0000313" key="2">
    <source>
        <dbReference type="EMBL" id="MBK6087547.1"/>
    </source>
</evidence>
<keyword evidence="3" id="KW-1185">Reference proteome</keyword>
<name>A0A934WR13_9FIRM</name>
<accession>A0A934WR13</accession>
<dbReference type="Proteomes" id="UP000633365">
    <property type="component" value="Unassembled WGS sequence"/>
</dbReference>
<evidence type="ECO:0000256" key="1">
    <source>
        <dbReference type="SAM" id="MobiDB-lite"/>
    </source>
</evidence>
<feature type="compositionally biased region" description="Low complexity" evidence="1">
    <location>
        <begin position="46"/>
        <end position="66"/>
    </location>
</feature>
<feature type="compositionally biased region" description="Acidic residues" evidence="1">
    <location>
        <begin position="100"/>
        <end position="115"/>
    </location>
</feature>
<protein>
    <submittedName>
        <fullName evidence="2">Uncharacterized protein</fullName>
    </submittedName>
</protein>
<feature type="region of interest" description="Disordered" evidence="1">
    <location>
        <begin position="44"/>
        <end position="126"/>
    </location>
</feature>
<comment type="caution">
    <text evidence="2">The sequence shown here is derived from an EMBL/GenBank/DDBJ whole genome shotgun (WGS) entry which is preliminary data.</text>
</comment>
<proteinExistence type="predicted"/>
<reference evidence="2" key="1">
    <citation type="submission" date="2021-01" db="EMBL/GenBank/DDBJ databases">
        <title>Genome public.</title>
        <authorList>
            <person name="Liu C."/>
            <person name="Sun Q."/>
        </authorList>
    </citation>
    <scope>NUCLEOTIDE SEQUENCE</scope>
    <source>
        <strain evidence="2">M6</strain>
    </source>
</reference>
<evidence type="ECO:0000313" key="3">
    <source>
        <dbReference type="Proteomes" id="UP000633365"/>
    </source>
</evidence>